<protein>
    <submittedName>
        <fullName evidence="1">Uncharacterized protein</fullName>
    </submittedName>
</protein>
<dbReference type="RefSeq" id="WP_076217563.1">
    <property type="nucleotide sequence ID" value="NZ_MPVP01000001.1"/>
</dbReference>
<organism evidence="1 2">
    <name type="scientific">Paenibacillus odorifer</name>
    <dbReference type="NCBI Taxonomy" id="189426"/>
    <lineage>
        <taxon>Bacteria</taxon>
        <taxon>Bacillati</taxon>
        <taxon>Bacillota</taxon>
        <taxon>Bacilli</taxon>
        <taxon>Bacillales</taxon>
        <taxon>Paenibacillaceae</taxon>
        <taxon>Paenibacillus</taxon>
    </lineage>
</organism>
<reference evidence="1 2" key="1">
    <citation type="submission" date="2016-11" db="EMBL/GenBank/DDBJ databases">
        <title>Paenibacillus species isolates.</title>
        <authorList>
            <person name="Beno S.M."/>
        </authorList>
    </citation>
    <scope>NUCLEOTIDE SEQUENCE [LARGE SCALE GENOMIC DNA]</scope>
    <source>
        <strain evidence="1 2">FSL H7-0433</strain>
    </source>
</reference>
<evidence type="ECO:0000313" key="1">
    <source>
        <dbReference type="EMBL" id="OMD40953.1"/>
    </source>
</evidence>
<dbReference type="Proteomes" id="UP000187158">
    <property type="component" value="Unassembled WGS sequence"/>
</dbReference>
<comment type="caution">
    <text evidence="1">The sequence shown here is derived from an EMBL/GenBank/DDBJ whole genome shotgun (WGS) entry which is preliminary data.</text>
</comment>
<proteinExistence type="predicted"/>
<evidence type="ECO:0000313" key="2">
    <source>
        <dbReference type="Proteomes" id="UP000187158"/>
    </source>
</evidence>
<gene>
    <name evidence="1" type="ORF">BSO21_00445</name>
</gene>
<dbReference type="EMBL" id="MPVP01000001">
    <property type="protein sequence ID" value="OMD40953.1"/>
    <property type="molecule type" value="Genomic_DNA"/>
</dbReference>
<accession>A0ABX3GYY5</accession>
<keyword evidence="2" id="KW-1185">Reference proteome</keyword>
<sequence>MSTEIEGYLDYPMVAIPGGKIELRDDRIKRRWKVQFKPFLLAPYPVTMDLSNAIINSSSQGDLKPVVNI</sequence>
<name>A0ABX3GYY5_9BACL</name>